<dbReference type="PATRIC" id="fig|1616.3.peg.1074"/>
<dbReference type="STRING" id="1616.IV73_GL001050"/>
<dbReference type="InterPro" id="IPR012340">
    <property type="entry name" value="NA-bd_OB-fold"/>
</dbReference>
<dbReference type="Pfam" id="PF00436">
    <property type="entry name" value="SSB"/>
    <property type="match status" value="1"/>
</dbReference>
<evidence type="ECO:0000256" key="2">
    <source>
        <dbReference type="PROSITE-ProRule" id="PRU00252"/>
    </source>
</evidence>
<keyword evidence="4" id="KW-1185">Reference proteome</keyword>
<organism evidence="3 4">
    <name type="scientific">Weissella kandleri</name>
    <dbReference type="NCBI Taxonomy" id="1616"/>
    <lineage>
        <taxon>Bacteria</taxon>
        <taxon>Bacillati</taxon>
        <taxon>Bacillota</taxon>
        <taxon>Bacilli</taxon>
        <taxon>Lactobacillales</taxon>
        <taxon>Lactobacillaceae</taxon>
        <taxon>Weissella</taxon>
    </lineage>
</organism>
<evidence type="ECO:0000313" key="4">
    <source>
        <dbReference type="Proteomes" id="UP000051655"/>
    </source>
</evidence>
<dbReference type="GO" id="GO:0003697">
    <property type="term" value="F:single-stranded DNA binding"/>
    <property type="evidence" value="ECO:0007669"/>
    <property type="project" value="InterPro"/>
</dbReference>
<proteinExistence type="predicted"/>
<evidence type="ECO:0000313" key="3">
    <source>
        <dbReference type="EMBL" id="KRN74774.1"/>
    </source>
</evidence>
<dbReference type="OrthoDB" id="9809878at2"/>
<dbReference type="AlphaFoldDB" id="A0A0R2JFZ7"/>
<dbReference type="EMBL" id="JQBP01000005">
    <property type="protein sequence ID" value="KRN74774.1"/>
    <property type="molecule type" value="Genomic_DNA"/>
</dbReference>
<dbReference type="Gene3D" id="2.40.50.140">
    <property type="entry name" value="Nucleic acid-binding proteins"/>
    <property type="match status" value="1"/>
</dbReference>
<sequence length="147" mass="16783">MQMMMANGNLVRSVKLMENRGSHKNTTMVYFDIAVGRYSKGQKKTDFIHLVAYENIAKNLVEYANKPGTKLGIKFEMRSSNYINKEGKKVYTTQNLVKELEFLGRKVSNNSTDSNGVISDKSIPVTTMDEEYPMLNEDEYDVVGEDY</sequence>
<evidence type="ECO:0008006" key="5">
    <source>
        <dbReference type="Google" id="ProtNLM"/>
    </source>
</evidence>
<dbReference type="Proteomes" id="UP000051655">
    <property type="component" value="Unassembled WGS sequence"/>
</dbReference>
<dbReference type="PROSITE" id="PS50935">
    <property type="entry name" value="SSB"/>
    <property type="match status" value="1"/>
</dbReference>
<evidence type="ECO:0000256" key="1">
    <source>
        <dbReference type="ARBA" id="ARBA00023125"/>
    </source>
</evidence>
<dbReference type="SUPFAM" id="SSF50249">
    <property type="entry name" value="Nucleic acid-binding proteins"/>
    <property type="match status" value="1"/>
</dbReference>
<accession>A0A0R2JFZ7</accession>
<dbReference type="RefSeq" id="WP_057755758.1">
    <property type="nucleotide sequence ID" value="NZ_JQBP01000005.1"/>
</dbReference>
<name>A0A0R2JFZ7_9LACO</name>
<comment type="caution">
    <text evidence="3">The sequence shown here is derived from an EMBL/GenBank/DDBJ whole genome shotgun (WGS) entry which is preliminary data.</text>
</comment>
<keyword evidence="1 2" id="KW-0238">DNA-binding</keyword>
<gene>
    <name evidence="3" type="ORF">IV73_GL001050</name>
</gene>
<dbReference type="InterPro" id="IPR000424">
    <property type="entry name" value="Primosome_PriB/ssb"/>
</dbReference>
<protein>
    <recommendedName>
        <fullName evidence="5">Single-stranded DNA-binding protein</fullName>
    </recommendedName>
</protein>
<reference evidence="3 4" key="1">
    <citation type="journal article" date="2015" name="Genome Announc.">
        <title>Expanding the biotechnology potential of lactobacilli through comparative genomics of 213 strains and associated genera.</title>
        <authorList>
            <person name="Sun Z."/>
            <person name="Harris H.M."/>
            <person name="McCann A."/>
            <person name="Guo C."/>
            <person name="Argimon S."/>
            <person name="Zhang W."/>
            <person name="Yang X."/>
            <person name="Jeffery I.B."/>
            <person name="Cooney J.C."/>
            <person name="Kagawa T.F."/>
            <person name="Liu W."/>
            <person name="Song Y."/>
            <person name="Salvetti E."/>
            <person name="Wrobel A."/>
            <person name="Rasinkangas P."/>
            <person name="Parkhill J."/>
            <person name="Rea M.C."/>
            <person name="O'Sullivan O."/>
            <person name="Ritari J."/>
            <person name="Douillard F.P."/>
            <person name="Paul Ross R."/>
            <person name="Yang R."/>
            <person name="Briner A.E."/>
            <person name="Felis G.E."/>
            <person name="de Vos W.M."/>
            <person name="Barrangou R."/>
            <person name="Klaenhammer T.R."/>
            <person name="Caufield P.W."/>
            <person name="Cui Y."/>
            <person name="Zhang H."/>
            <person name="O'Toole P.W."/>
        </authorList>
    </citation>
    <scope>NUCLEOTIDE SEQUENCE [LARGE SCALE GENOMIC DNA]</scope>
    <source>
        <strain evidence="3 4">DSM 20593</strain>
    </source>
</reference>